<comment type="caution">
    <text evidence="1">The sequence shown here is derived from an EMBL/GenBank/DDBJ whole genome shotgun (WGS) entry which is preliminary data.</text>
</comment>
<keyword evidence="2" id="KW-1185">Reference proteome</keyword>
<dbReference type="AlphaFoldDB" id="A0A9P7J2Q2"/>
<dbReference type="OrthoDB" id="3192156at2759"/>
<evidence type="ECO:0000313" key="2">
    <source>
        <dbReference type="Proteomes" id="UP000719766"/>
    </source>
</evidence>
<evidence type="ECO:0000313" key="1">
    <source>
        <dbReference type="EMBL" id="KAG1799457.1"/>
    </source>
</evidence>
<proteinExistence type="predicted"/>
<reference evidence="1" key="1">
    <citation type="journal article" date="2020" name="New Phytol.">
        <title>Comparative genomics reveals dynamic genome evolution in host specialist ectomycorrhizal fungi.</title>
        <authorList>
            <person name="Lofgren L.A."/>
            <person name="Nguyen N.H."/>
            <person name="Vilgalys R."/>
            <person name="Ruytinx J."/>
            <person name="Liao H.L."/>
            <person name="Branco S."/>
            <person name="Kuo A."/>
            <person name="LaButti K."/>
            <person name="Lipzen A."/>
            <person name="Andreopoulos W."/>
            <person name="Pangilinan J."/>
            <person name="Riley R."/>
            <person name="Hundley H."/>
            <person name="Na H."/>
            <person name="Barry K."/>
            <person name="Grigoriev I.V."/>
            <person name="Stajich J.E."/>
            <person name="Kennedy P.G."/>
        </authorList>
    </citation>
    <scope>NUCLEOTIDE SEQUENCE</scope>
    <source>
        <strain evidence="1">S12</strain>
    </source>
</reference>
<dbReference type="GeneID" id="64596060"/>
<dbReference type="Proteomes" id="UP000719766">
    <property type="component" value="Unassembled WGS sequence"/>
</dbReference>
<dbReference type="RefSeq" id="XP_041163856.1">
    <property type="nucleotide sequence ID" value="XM_041302296.1"/>
</dbReference>
<name>A0A9P7J2Q2_9AGAM</name>
<dbReference type="EMBL" id="JABBWE010000011">
    <property type="protein sequence ID" value="KAG1799457.1"/>
    <property type="molecule type" value="Genomic_DNA"/>
</dbReference>
<organism evidence="1 2">
    <name type="scientific">Suillus plorans</name>
    <dbReference type="NCBI Taxonomy" id="116603"/>
    <lineage>
        <taxon>Eukaryota</taxon>
        <taxon>Fungi</taxon>
        <taxon>Dikarya</taxon>
        <taxon>Basidiomycota</taxon>
        <taxon>Agaricomycotina</taxon>
        <taxon>Agaricomycetes</taxon>
        <taxon>Agaricomycetidae</taxon>
        <taxon>Boletales</taxon>
        <taxon>Suillineae</taxon>
        <taxon>Suillaceae</taxon>
        <taxon>Suillus</taxon>
    </lineage>
</organism>
<sequence length="297" mass="32055">MSLQPFITLYRYALEPIAPFSWFGINVCSIELVAALRLCTILRQTKEDLYAKHQRRSGDKSAPVEERSFLRDACTSLTIKFGGEAIIGTLLAVPPSFMLSGVSPGVYIAAQAIVEYIPVIPSMSLSTELPLSIVDGFTRALLLCSLIPKPVITHASPVIASSPWTLLLSSLVIANGGFFITSMFSFLEPTPLTLTTPAAIKPYGWTATDLWCAPFITGLYALLTHSQPFWAELHSVISTVLGNTGDKVGPMDPEAARALCALILAGMFSTRTAKNYGLVWKRSKLSYSGSVVGADGF</sequence>
<accession>A0A9P7J2Q2</accession>
<gene>
    <name evidence="1" type="ORF">HD556DRAFT_1347998</name>
</gene>
<protein>
    <submittedName>
        <fullName evidence="1">Uncharacterized protein</fullName>
    </submittedName>
</protein>